<dbReference type="PhylomeDB" id="A0A0G4ENG8"/>
<name>A0A0G4ENG8_VITBC</name>
<keyword evidence="4 7" id="KW-1133">Transmembrane helix</keyword>
<evidence type="ECO:0000313" key="9">
    <source>
        <dbReference type="EMBL" id="CEL98386.1"/>
    </source>
</evidence>
<dbReference type="InParanoid" id="A0A0G4ENG8"/>
<dbReference type="CDD" id="cd00051">
    <property type="entry name" value="EFh"/>
    <property type="match status" value="1"/>
</dbReference>
<feature type="transmembrane region" description="Helical" evidence="7">
    <location>
        <begin position="133"/>
        <end position="152"/>
    </location>
</feature>
<feature type="transmembrane region" description="Helical" evidence="7">
    <location>
        <begin position="206"/>
        <end position="226"/>
    </location>
</feature>
<keyword evidence="2 7" id="KW-0812">Transmembrane</keyword>
<dbReference type="Gene3D" id="1.10.238.10">
    <property type="entry name" value="EF-hand"/>
    <property type="match status" value="1"/>
</dbReference>
<organism evidence="9 10">
    <name type="scientific">Vitrella brassicaformis (strain CCMP3155)</name>
    <dbReference type="NCBI Taxonomy" id="1169540"/>
    <lineage>
        <taxon>Eukaryota</taxon>
        <taxon>Sar</taxon>
        <taxon>Alveolata</taxon>
        <taxon>Colpodellida</taxon>
        <taxon>Vitrellaceae</taxon>
        <taxon>Vitrella</taxon>
    </lineage>
</organism>
<dbReference type="SUPFAM" id="SSF47473">
    <property type="entry name" value="EF-hand"/>
    <property type="match status" value="1"/>
</dbReference>
<keyword evidence="5 7" id="KW-0472">Membrane</keyword>
<dbReference type="GO" id="GO:0016020">
    <property type="term" value="C:membrane"/>
    <property type="evidence" value="ECO:0007669"/>
    <property type="project" value="UniProtKB-SubCell"/>
</dbReference>
<accession>A0A0G4ENG8</accession>
<evidence type="ECO:0000256" key="5">
    <source>
        <dbReference type="ARBA" id="ARBA00023136"/>
    </source>
</evidence>
<dbReference type="AlphaFoldDB" id="A0A0G4ENG8"/>
<dbReference type="GO" id="GO:0005509">
    <property type="term" value="F:calcium ion binding"/>
    <property type="evidence" value="ECO:0007669"/>
    <property type="project" value="InterPro"/>
</dbReference>
<gene>
    <name evidence="9" type="ORF">Vbra_22922</name>
</gene>
<comment type="subcellular location">
    <subcellularLocation>
        <location evidence="1">Membrane</location>
        <topology evidence="1">Multi-pass membrane protein</topology>
    </subcellularLocation>
</comment>
<protein>
    <recommendedName>
        <fullName evidence="8">EF-hand domain-containing protein</fullName>
    </recommendedName>
</protein>
<feature type="region of interest" description="Disordered" evidence="6">
    <location>
        <begin position="1"/>
        <end position="65"/>
    </location>
</feature>
<dbReference type="InterPro" id="IPR018247">
    <property type="entry name" value="EF_Hand_1_Ca_BS"/>
</dbReference>
<dbReference type="Pfam" id="PF08507">
    <property type="entry name" value="COPI_assoc"/>
    <property type="match status" value="1"/>
</dbReference>
<evidence type="ECO:0000256" key="7">
    <source>
        <dbReference type="SAM" id="Phobius"/>
    </source>
</evidence>
<evidence type="ECO:0000313" key="10">
    <source>
        <dbReference type="Proteomes" id="UP000041254"/>
    </source>
</evidence>
<keyword evidence="10" id="KW-1185">Reference proteome</keyword>
<reference evidence="9 10" key="1">
    <citation type="submission" date="2014-11" db="EMBL/GenBank/DDBJ databases">
        <authorList>
            <person name="Zhu J."/>
            <person name="Qi W."/>
            <person name="Song R."/>
        </authorList>
    </citation>
    <scope>NUCLEOTIDE SEQUENCE [LARGE SCALE GENOMIC DNA]</scope>
</reference>
<evidence type="ECO:0000259" key="8">
    <source>
        <dbReference type="PROSITE" id="PS50222"/>
    </source>
</evidence>
<evidence type="ECO:0000256" key="4">
    <source>
        <dbReference type="ARBA" id="ARBA00022989"/>
    </source>
</evidence>
<dbReference type="PROSITE" id="PS00018">
    <property type="entry name" value="EF_HAND_1"/>
    <property type="match status" value="1"/>
</dbReference>
<sequence length="333" mass="37929">MKHLRGEGTEDEQQSLKGDKDVESQAPAGKKPARKSIFWRLRREKDEDEETEQPTAAAAAASATSAQPRRTTFFLRAPRKSEIELGKEWLYTSWSRLQRNGPMILKVLGFVGGIGLIFEGVDDGIFSLLKPLHMVLDAYLVFFGLLFVFLECPPAIHAMPSFQPIHRFLRKYAYFTCGMVGRGLLQVFIATLLLPDIGHGSRHRTIIGIALRIVGVANLLTGGFVARKVRELKAQMIEKLIESKEAKGEEFDEHEIKFIQKKFEALDLNGDGYVDLHELKAGLKHLNFALDERTIERTFQEYVTGRGKPKAITIDQFVEWWYKYQTRERSSTK</sequence>
<dbReference type="PROSITE" id="PS50222">
    <property type="entry name" value="EF_HAND_2"/>
    <property type="match status" value="1"/>
</dbReference>
<feature type="transmembrane region" description="Helical" evidence="7">
    <location>
        <begin position="172"/>
        <end position="194"/>
    </location>
</feature>
<keyword evidence="3" id="KW-0106">Calcium</keyword>
<dbReference type="Pfam" id="PF13405">
    <property type="entry name" value="EF-hand_6"/>
    <property type="match status" value="1"/>
</dbReference>
<feature type="compositionally biased region" description="Low complexity" evidence="6">
    <location>
        <begin position="53"/>
        <end position="65"/>
    </location>
</feature>
<proteinExistence type="predicted"/>
<dbReference type="InterPro" id="IPR002048">
    <property type="entry name" value="EF_hand_dom"/>
</dbReference>
<evidence type="ECO:0000256" key="6">
    <source>
        <dbReference type="SAM" id="MobiDB-lite"/>
    </source>
</evidence>
<dbReference type="VEuPathDB" id="CryptoDB:Vbra_22922"/>
<dbReference type="Proteomes" id="UP000041254">
    <property type="component" value="Unassembled WGS sequence"/>
</dbReference>
<evidence type="ECO:0000256" key="2">
    <source>
        <dbReference type="ARBA" id="ARBA00022692"/>
    </source>
</evidence>
<evidence type="ECO:0000256" key="3">
    <source>
        <dbReference type="ARBA" id="ARBA00022837"/>
    </source>
</evidence>
<dbReference type="OrthoDB" id="191686at2759"/>
<dbReference type="SMART" id="SM00054">
    <property type="entry name" value="EFh"/>
    <property type="match status" value="1"/>
</dbReference>
<feature type="domain" description="EF-hand" evidence="8">
    <location>
        <begin position="254"/>
        <end position="289"/>
    </location>
</feature>
<dbReference type="EMBL" id="CDMY01000269">
    <property type="protein sequence ID" value="CEL98386.1"/>
    <property type="molecule type" value="Genomic_DNA"/>
</dbReference>
<dbReference type="InterPro" id="IPR013714">
    <property type="entry name" value="Golgi_TVP15"/>
</dbReference>
<feature type="transmembrane region" description="Helical" evidence="7">
    <location>
        <begin position="103"/>
        <end position="121"/>
    </location>
</feature>
<evidence type="ECO:0000256" key="1">
    <source>
        <dbReference type="ARBA" id="ARBA00004141"/>
    </source>
</evidence>
<dbReference type="InterPro" id="IPR011992">
    <property type="entry name" value="EF-hand-dom_pair"/>
</dbReference>